<feature type="transmembrane region" description="Helical" evidence="12">
    <location>
        <begin position="299"/>
        <end position="321"/>
    </location>
</feature>
<comment type="function">
    <text evidence="9">Part of the ABC transporter complex LsrABCD involved in autoinducer 2 (AI-2) import. Probably responsible for the translocation of the substrate across the membrane.</text>
</comment>
<evidence type="ECO:0000256" key="3">
    <source>
        <dbReference type="ARBA" id="ARBA00022448"/>
    </source>
</evidence>
<evidence type="ECO:0000256" key="5">
    <source>
        <dbReference type="ARBA" id="ARBA00022519"/>
    </source>
</evidence>
<evidence type="ECO:0000313" key="13">
    <source>
        <dbReference type="EMBL" id="WIX83738.1"/>
    </source>
</evidence>
<gene>
    <name evidence="13" type="ORF">QRX50_24745</name>
</gene>
<keyword evidence="14" id="KW-1185">Reference proteome</keyword>
<dbReference type="GO" id="GO:0005886">
    <property type="term" value="C:plasma membrane"/>
    <property type="evidence" value="ECO:0007669"/>
    <property type="project" value="UniProtKB-SubCell"/>
</dbReference>
<dbReference type="KEGG" id="acab:QRX50_24745"/>
<dbReference type="GO" id="GO:0022857">
    <property type="term" value="F:transmembrane transporter activity"/>
    <property type="evidence" value="ECO:0007669"/>
    <property type="project" value="InterPro"/>
</dbReference>
<keyword evidence="7 12" id="KW-1133">Transmembrane helix</keyword>
<evidence type="ECO:0000256" key="4">
    <source>
        <dbReference type="ARBA" id="ARBA00022475"/>
    </source>
</evidence>
<feature type="transmembrane region" description="Helical" evidence="12">
    <location>
        <begin position="154"/>
        <end position="174"/>
    </location>
</feature>
<accession>A0A9Y2N0J4</accession>
<evidence type="ECO:0000256" key="12">
    <source>
        <dbReference type="SAM" id="Phobius"/>
    </source>
</evidence>
<feature type="transmembrane region" description="Helical" evidence="12">
    <location>
        <begin position="194"/>
        <end position="213"/>
    </location>
</feature>
<protein>
    <recommendedName>
        <fullName evidence="10">Autoinducer 2 import system permease protein LsrC</fullName>
    </recommendedName>
</protein>
<proteinExistence type="predicted"/>
<keyword evidence="8 12" id="KW-0472">Membrane</keyword>
<feature type="transmembrane region" description="Helical" evidence="12">
    <location>
        <begin position="125"/>
        <end position="147"/>
    </location>
</feature>
<dbReference type="Proteomes" id="UP001236014">
    <property type="component" value="Chromosome"/>
</dbReference>
<keyword evidence="6 12" id="KW-0812">Transmembrane</keyword>
<feature type="region of interest" description="Disordered" evidence="11">
    <location>
        <begin position="1"/>
        <end position="33"/>
    </location>
</feature>
<evidence type="ECO:0000256" key="6">
    <source>
        <dbReference type="ARBA" id="ARBA00022692"/>
    </source>
</evidence>
<reference evidence="13 14" key="1">
    <citation type="submission" date="2023-06" db="EMBL/GenBank/DDBJ databases">
        <authorList>
            <person name="Oyuntsetseg B."/>
            <person name="Kim S.B."/>
        </authorList>
    </citation>
    <scope>NUCLEOTIDE SEQUENCE [LARGE SCALE GENOMIC DNA]</scope>
    <source>
        <strain evidence="13 14">2-15</strain>
    </source>
</reference>
<organism evidence="13 14">
    <name type="scientific">Amycolatopsis carbonis</name>
    <dbReference type="NCBI Taxonomy" id="715471"/>
    <lineage>
        <taxon>Bacteria</taxon>
        <taxon>Bacillati</taxon>
        <taxon>Actinomycetota</taxon>
        <taxon>Actinomycetes</taxon>
        <taxon>Pseudonocardiales</taxon>
        <taxon>Pseudonocardiaceae</taxon>
        <taxon>Amycolatopsis</taxon>
    </lineage>
</organism>
<name>A0A9Y2N0J4_9PSEU</name>
<dbReference type="Pfam" id="PF02653">
    <property type="entry name" value="BPD_transp_2"/>
    <property type="match status" value="1"/>
</dbReference>
<comment type="subcellular location">
    <subcellularLocation>
        <location evidence="1">Cell membrane</location>
        <topology evidence="1">Multi-pass membrane protein</topology>
    </subcellularLocation>
</comment>
<evidence type="ECO:0000256" key="8">
    <source>
        <dbReference type="ARBA" id="ARBA00023136"/>
    </source>
</evidence>
<dbReference type="CDD" id="cd06579">
    <property type="entry name" value="TM_PBP1_transp_AraH_like"/>
    <property type="match status" value="1"/>
</dbReference>
<keyword evidence="3" id="KW-0813">Transport</keyword>
<dbReference type="PANTHER" id="PTHR32196:SF29">
    <property type="entry name" value="AUTOINDUCER 2 IMPORT SYSTEM PERMEASE PROTEIN LSRC"/>
    <property type="match status" value="1"/>
</dbReference>
<feature type="transmembrane region" description="Helical" evidence="12">
    <location>
        <begin position="45"/>
        <end position="63"/>
    </location>
</feature>
<evidence type="ECO:0000256" key="11">
    <source>
        <dbReference type="SAM" id="MobiDB-lite"/>
    </source>
</evidence>
<keyword evidence="4" id="KW-1003">Cell membrane</keyword>
<feature type="transmembrane region" description="Helical" evidence="12">
    <location>
        <begin position="244"/>
        <end position="264"/>
    </location>
</feature>
<dbReference type="InterPro" id="IPR001851">
    <property type="entry name" value="ABC_transp_permease"/>
</dbReference>
<comment type="subunit">
    <text evidence="2">The complex is composed of two ATP-binding proteins (LsrA), two transmembrane proteins (LsrC and LsrD) and a solute-binding protein (LsrB).</text>
</comment>
<feature type="transmembrane region" description="Helical" evidence="12">
    <location>
        <begin position="327"/>
        <end position="351"/>
    </location>
</feature>
<evidence type="ECO:0000256" key="2">
    <source>
        <dbReference type="ARBA" id="ARBA00011262"/>
    </source>
</evidence>
<evidence type="ECO:0000256" key="1">
    <source>
        <dbReference type="ARBA" id="ARBA00004651"/>
    </source>
</evidence>
<evidence type="ECO:0000313" key="14">
    <source>
        <dbReference type="Proteomes" id="UP001236014"/>
    </source>
</evidence>
<keyword evidence="5" id="KW-0997">Cell inner membrane</keyword>
<feature type="transmembrane region" description="Helical" evidence="12">
    <location>
        <begin position="276"/>
        <end position="292"/>
    </location>
</feature>
<evidence type="ECO:0000256" key="10">
    <source>
        <dbReference type="ARBA" id="ARBA00039382"/>
    </source>
</evidence>
<dbReference type="AlphaFoldDB" id="A0A9Y2N0J4"/>
<dbReference type="RefSeq" id="WP_285974284.1">
    <property type="nucleotide sequence ID" value="NZ_CP127294.1"/>
</dbReference>
<evidence type="ECO:0000256" key="9">
    <source>
        <dbReference type="ARBA" id="ARBA00025439"/>
    </source>
</evidence>
<feature type="transmembrane region" description="Helical" evidence="12">
    <location>
        <begin position="101"/>
        <end position="119"/>
    </location>
</feature>
<sequence>MSDTTRGSVVVTQSAPSPAPASGTTRPPGRPSLWRQTTAQRASRGLVTILVATALLFLVSLLLQPESLGRSSLQGMLPFAAVLAVVALGQTLVVQQAGIDLSVPGTVSLSVIIVTHYPAGDNGKLLPAVLLAYVAALAAGLLNGLVVSRLGMSAIVTSLGTNALLYAAVLGVSGGSPVTTTDTLHSLVTGRFLGLPYAVYIAIVLVAVTGFAMKRTVPGRRFEAVGDNPEAAGLAGLRVRRHQLAAYVWASLLYGTAGILLAGIVTTPGAFQGDTLLLPSVAAVVLGGTSLLGGKGSPVASAIAALFLSQLDQFVLTLGVSAATNNIVQALALAAGVAVYTVNWAAVRGWFRRVPAPRTQQ</sequence>
<feature type="transmembrane region" description="Helical" evidence="12">
    <location>
        <begin position="75"/>
        <end position="94"/>
    </location>
</feature>
<evidence type="ECO:0000256" key="7">
    <source>
        <dbReference type="ARBA" id="ARBA00022989"/>
    </source>
</evidence>
<dbReference type="EMBL" id="CP127294">
    <property type="protein sequence ID" value="WIX83738.1"/>
    <property type="molecule type" value="Genomic_DNA"/>
</dbReference>
<feature type="compositionally biased region" description="Polar residues" evidence="11">
    <location>
        <begin position="1"/>
        <end position="16"/>
    </location>
</feature>
<dbReference type="PANTHER" id="PTHR32196">
    <property type="entry name" value="ABC TRANSPORTER PERMEASE PROTEIN YPHD-RELATED-RELATED"/>
    <property type="match status" value="1"/>
</dbReference>